<reference evidence="2" key="1">
    <citation type="submission" date="2020-10" db="EMBL/GenBank/DDBJ databases">
        <title>Taxonomic study of unclassified bacteria belonging to the class Ktedonobacteria.</title>
        <authorList>
            <person name="Yabe S."/>
            <person name="Wang C.M."/>
            <person name="Zheng Y."/>
            <person name="Sakai Y."/>
            <person name="Cavaletti L."/>
            <person name="Monciardini P."/>
            <person name="Donadio S."/>
        </authorList>
    </citation>
    <scope>NUCLEOTIDE SEQUENCE</scope>
    <source>
        <strain evidence="2">SOSP1-1</strain>
    </source>
</reference>
<feature type="domain" description="Aminoglycoside phosphotransferase" evidence="1">
    <location>
        <begin position="21"/>
        <end position="244"/>
    </location>
</feature>
<dbReference type="PANTHER" id="PTHR21310:SF42">
    <property type="entry name" value="BIFUNCTIONAL AAC_APH"/>
    <property type="match status" value="1"/>
</dbReference>
<dbReference type="InterPro" id="IPR011009">
    <property type="entry name" value="Kinase-like_dom_sf"/>
</dbReference>
<comment type="caution">
    <text evidence="2">The sequence shown here is derived from an EMBL/GenBank/DDBJ whole genome shotgun (WGS) entry which is preliminary data.</text>
</comment>
<dbReference type="RefSeq" id="WP_220197377.1">
    <property type="nucleotide sequence ID" value="NZ_BNJF01000003.1"/>
</dbReference>
<gene>
    <name evidence="2" type="ORF">KSX_63350</name>
</gene>
<evidence type="ECO:0000313" key="3">
    <source>
        <dbReference type="Proteomes" id="UP000612362"/>
    </source>
</evidence>
<dbReference type="Gene3D" id="3.30.200.20">
    <property type="entry name" value="Phosphorylase Kinase, domain 1"/>
    <property type="match status" value="1"/>
</dbReference>
<proteinExistence type="predicted"/>
<name>A0A8J3I8W3_9CHLR</name>
<dbReference type="InterPro" id="IPR002575">
    <property type="entry name" value="Aminoglycoside_PTrfase"/>
</dbReference>
<dbReference type="InterPro" id="IPR051678">
    <property type="entry name" value="AGP_Transferase"/>
</dbReference>
<dbReference type="Pfam" id="PF01636">
    <property type="entry name" value="APH"/>
    <property type="match status" value="1"/>
</dbReference>
<dbReference type="AlphaFoldDB" id="A0A8J3I8W3"/>
<dbReference type="SUPFAM" id="SSF56112">
    <property type="entry name" value="Protein kinase-like (PK-like)"/>
    <property type="match status" value="1"/>
</dbReference>
<evidence type="ECO:0000313" key="2">
    <source>
        <dbReference type="EMBL" id="GHO48172.1"/>
    </source>
</evidence>
<dbReference type="Gene3D" id="3.90.1200.10">
    <property type="match status" value="1"/>
</dbReference>
<protein>
    <submittedName>
        <fullName evidence="2">Aminoglycoside phosphotransferase</fullName>
    </submittedName>
</protein>
<organism evidence="2 3">
    <name type="scientific">Ktedonospora formicarum</name>
    <dbReference type="NCBI Taxonomy" id="2778364"/>
    <lineage>
        <taxon>Bacteria</taxon>
        <taxon>Bacillati</taxon>
        <taxon>Chloroflexota</taxon>
        <taxon>Ktedonobacteria</taxon>
        <taxon>Ktedonobacterales</taxon>
        <taxon>Ktedonobacteraceae</taxon>
        <taxon>Ktedonospora</taxon>
    </lineage>
</organism>
<dbReference type="Proteomes" id="UP000612362">
    <property type="component" value="Unassembled WGS sequence"/>
</dbReference>
<evidence type="ECO:0000259" key="1">
    <source>
        <dbReference type="Pfam" id="PF01636"/>
    </source>
</evidence>
<keyword evidence="3" id="KW-1185">Reference proteome</keyword>
<dbReference type="EMBL" id="BNJF01000003">
    <property type="protein sequence ID" value="GHO48172.1"/>
    <property type="molecule type" value="Genomic_DNA"/>
</dbReference>
<accession>A0A8J3I8W3</accession>
<dbReference type="PANTHER" id="PTHR21310">
    <property type="entry name" value="AMINOGLYCOSIDE PHOSPHOTRANSFERASE-RELATED-RELATED"/>
    <property type="match status" value="1"/>
</dbReference>
<sequence>MDLAHYTEVIAREFPELEVRTARPITAGWDSFVLDVNDELIFRFPLRADVMVRLSLERRLLPALEPYLSTPIPHFLYFGQDSDSYPFVGYRKIDGVPLIASSALTPPRLDALAPAIATFLSELHSFPLANATGFEERSPAQWQEVWRQDYRERYDDLRAKVFSLLDERLREGARALWEGFLDDDANFLFQPVLIHRDLGCEHIFCDPERGTVTGVIDWGDVSIGDAALDFVGLHWGHGWAFVELVLAHYKSLPDATFWRRMDFYLRYAPYSELLYGVYSQKSDFIERGIQGLRNQFKK</sequence>